<accession>A0A8D3WZB7</accession>
<reference evidence="4 5" key="1">
    <citation type="journal article" date="2011" name="J. Bacteriol.">
        <title>Complete genome sequence of the industrial strain Bacillus megaterium WSH-002.</title>
        <authorList>
            <person name="Liu L."/>
            <person name="Li Y."/>
            <person name="Zhang J."/>
            <person name="Zou W."/>
            <person name="Zhou Z."/>
            <person name="Liu J."/>
            <person name="Li X."/>
            <person name="Wang L."/>
            <person name="Chen J."/>
        </authorList>
    </citation>
    <scope>NUCLEOTIDE SEQUENCE [LARGE SCALE GENOMIC DNA]</scope>
    <source>
        <strain evidence="4 5">WSH-002</strain>
    </source>
</reference>
<comment type="similarity">
    <text evidence="1">Belongs to the carbon-nitrogen hydrolase superfamily. NIT1/NIT2 family.</text>
</comment>
<dbReference type="CDD" id="cd07197">
    <property type="entry name" value="nitrilase"/>
    <property type="match status" value="1"/>
</dbReference>
<gene>
    <name evidence="4" type="ORF">BMWSH_2546</name>
</gene>
<dbReference type="AlphaFoldDB" id="A0A8D3WZB7"/>
<name>A0A8D3WZB7_PRIMW</name>
<evidence type="ECO:0000313" key="4">
    <source>
        <dbReference type="EMBL" id="AEN89428.1"/>
    </source>
</evidence>
<dbReference type="EMBL" id="CP003017">
    <property type="protein sequence ID" value="AEN89428.1"/>
    <property type="molecule type" value="Genomic_DNA"/>
</dbReference>
<evidence type="ECO:0000313" key="5">
    <source>
        <dbReference type="Proteomes" id="UP000001283"/>
    </source>
</evidence>
<feature type="domain" description="CN hydrolase" evidence="3">
    <location>
        <begin position="7"/>
        <end position="242"/>
    </location>
</feature>
<dbReference type="InterPro" id="IPR003010">
    <property type="entry name" value="C-N_Hydrolase"/>
</dbReference>
<dbReference type="PROSITE" id="PS50263">
    <property type="entry name" value="CN_HYDROLASE"/>
    <property type="match status" value="1"/>
</dbReference>
<dbReference type="Gene3D" id="3.60.110.10">
    <property type="entry name" value="Carbon-nitrogen hydrolase"/>
    <property type="match status" value="1"/>
</dbReference>
<dbReference type="KEGG" id="bmh:BMWSH_2546"/>
<dbReference type="Pfam" id="PF00795">
    <property type="entry name" value="CN_hydrolase"/>
    <property type="match status" value="1"/>
</dbReference>
<protein>
    <submittedName>
        <fullName evidence="4">Nitrilase/cyanide hydratase and apolipoprotein N-acyltransferase</fullName>
    </submittedName>
</protein>
<dbReference type="InterPro" id="IPR001110">
    <property type="entry name" value="UPF0012_CS"/>
</dbReference>
<evidence type="ECO:0000256" key="1">
    <source>
        <dbReference type="ARBA" id="ARBA00010613"/>
    </source>
</evidence>
<keyword evidence="4" id="KW-0012">Acyltransferase</keyword>
<dbReference type="PROSITE" id="PS01227">
    <property type="entry name" value="UPF0012"/>
    <property type="match status" value="1"/>
</dbReference>
<evidence type="ECO:0000259" key="3">
    <source>
        <dbReference type="PROSITE" id="PS50263"/>
    </source>
</evidence>
<dbReference type="InterPro" id="IPR050345">
    <property type="entry name" value="Aliph_Amidase/BUP"/>
</dbReference>
<dbReference type="SUPFAM" id="SSF56317">
    <property type="entry name" value="Carbon-nitrogen hydrolase"/>
    <property type="match status" value="1"/>
</dbReference>
<dbReference type="GO" id="GO:0016746">
    <property type="term" value="F:acyltransferase activity"/>
    <property type="evidence" value="ECO:0007669"/>
    <property type="project" value="UniProtKB-KW"/>
</dbReference>
<dbReference type="InterPro" id="IPR036526">
    <property type="entry name" value="C-N_Hydrolase_sf"/>
</dbReference>
<organism evidence="4 5">
    <name type="scientific">Priestia megaterium (strain WSH-002)</name>
    <name type="common">Bacillus megaterium</name>
    <dbReference type="NCBI Taxonomy" id="1006007"/>
    <lineage>
        <taxon>Bacteria</taxon>
        <taxon>Bacillati</taxon>
        <taxon>Bacillota</taxon>
        <taxon>Bacilli</taxon>
        <taxon>Bacillales</taxon>
        <taxon>Bacillaceae</taxon>
        <taxon>Priestia</taxon>
    </lineage>
</organism>
<dbReference type="GO" id="GO:0016811">
    <property type="term" value="F:hydrolase activity, acting on carbon-nitrogen (but not peptide) bonds, in linear amides"/>
    <property type="evidence" value="ECO:0007669"/>
    <property type="project" value="TreeGrafter"/>
</dbReference>
<keyword evidence="2" id="KW-0378">Hydrolase</keyword>
<sequence>MRRYFTVNITIAQFCPVRGNKKENIRKINDCIKQAASEQADLVVFPELCLTGYFIWDDIKELAESVSGESLQFLQQSCRNHSIHAVISFPEVTANGHYHITSALIDDTGAVIGTYQKTHLFDREAEIFRPGNTLPVFKTKFGTIGLMICYDLEFPEVARTLKIKGADLLIIPLANMSPYEDYQITYLKSRAMENELPIALCNRIGSEEDTFFFGHSAVVNSKGKVLLKMGSKEQISTVAISLEESKDQKLNYLMHRRSDLYK</sequence>
<dbReference type="Proteomes" id="UP000001283">
    <property type="component" value="Chromosome"/>
</dbReference>
<evidence type="ECO:0000256" key="2">
    <source>
        <dbReference type="ARBA" id="ARBA00022801"/>
    </source>
</evidence>
<keyword evidence="4" id="KW-0808">Transferase</keyword>
<proteinExistence type="inferred from homology"/>
<dbReference type="PANTHER" id="PTHR43674">
    <property type="entry name" value="NITRILASE C965.09-RELATED"/>
    <property type="match status" value="1"/>
</dbReference>
<dbReference type="PANTHER" id="PTHR43674:SF16">
    <property type="entry name" value="CARBON-NITROGEN FAMILY, PUTATIVE (AFU_ORTHOLOGUE AFUA_5G02350)-RELATED"/>
    <property type="match status" value="1"/>
</dbReference>
<keyword evidence="4" id="KW-0449">Lipoprotein</keyword>